<feature type="region of interest" description="Disordered" evidence="1">
    <location>
        <begin position="458"/>
        <end position="478"/>
    </location>
</feature>
<dbReference type="SUPFAM" id="SSF118310">
    <property type="entry name" value="AN1-like Zinc finger"/>
    <property type="match status" value="1"/>
</dbReference>
<dbReference type="EMBL" id="BAAFSV010000006">
    <property type="protein sequence ID" value="GAB1320893.1"/>
    <property type="molecule type" value="Genomic_DNA"/>
</dbReference>
<comment type="caution">
    <text evidence="3">The sequence shown here is derived from an EMBL/GenBank/DDBJ whole genome shotgun (WGS) entry which is preliminary data.</text>
</comment>
<dbReference type="InterPro" id="IPR035896">
    <property type="entry name" value="AN1-like_Znf"/>
</dbReference>
<name>A0ABQ0GT33_9PEZI</name>
<dbReference type="GeneID" id="98181845"/>
<evidence type="ECO:0000256" key="1">
    <source>
        <dbReference type="SAM" id="MobiDB-lite"/>
    </source>
</evidence>
<dbReference type="Pfam" id="PF01636">
    <property type="entry name" value="APH"/>
    <property type="match status" value="1"/>
</dbReference>
<dbReference type="PANTHER" id="PTHR21310:SF15">
    <property type="entry name" value="AMINOGLYCOSIDE PHOSPHOTRANSFERASE DOMAIN-CONTAINING PROTEIN"/>
    <property type="match status" value="1"/>
</dbReference>
<organism evidence="3 4">
    <name type="scientific">Madurella fahalii</name>
    <dbReference type="NCBI Taxonomy" id="1157608"/>
    <lineage>
        <taxon>Eukaryota</taxon>
        <taxon>Fungi</taxon>
        <taxon>Dikarya</taxon>
        <taxon>Ascomycota</taxon>
        <taxon>Pezizomycotina</taxon>
        <taxon>Sordariomycetes</taxon>
        <taxon>Sordariomycetidae</taxon>
        <taxon>Sordariales</taxon>
        <taxon>Sordariales incertae sedis</taxon>
        <taxon>Madurella</taxon>
    </lineage>
</organism>
<feature type="domain" description="Aminoglycoside phosphotransferase" evidence="2">
    <location>
        <begin position="105"/>
        <end position="343"/>
    </location>
</feature>
<evidence type="ECO:0000313" key="3">
    <source>
        <dbReference type="EMBL" id="GAB1320893.1"/>
    </source>
</evidence>
<gene>
    <name evidence="3" type="ORF">MFIFM68171_11103</name>
</gene>
<reference evidence="3 4" key="1">
    <citation type="submission" date="2024-09" db="EMBL/GenBank/DDBJ databases">
        <title>Itraconazole resistance in Madurella fahalii resulting from another homologue of gene encoding cytochrome P450 14-alpha sterol demethylase (CYP51).</title>
        <authorList>
            <person name="Yoshioka I."/>
            <person name="Fahal A.H."/>
            <person name="Kaneko S."/>
            <person name="Yaguchi T."/>
        </authorList>
    </citation>
    <scope>NUCLEOTIDE SEQUENCE [LARGE SCALE GENOMIC DNA]</scope>
    <source>
        <strain evidence="3 4">IFM 68171</strain>
    </source>
</reference>
<dbReference type="RefSeq" id="XP_070922623.1">
    <property type="nucleotide sequence ID" value="XM_071066522.1"/>
</dbReference>
<sequence>MTPRWATCSVPRCKKPRDRKDGGCEKCSRNLCYKHASRSFHHCTPDEELDEPTWQAERAAALDRLRSEINLAAAAQYASELSDGRACSAEHTNMRGGLNYHVRIRFHDGATPWLLRIPQFRGLDRAPLSVIEQGLISEYATLKFLEGTAVPAPRAFGYGLLSDGTDQGIGAGFLLMEELPGKPWYNPGRTDDDNRDEKTKILSGVADIMAELARHPFPKAGSLYLEGSRLEVGPVPIDLFRALDPVGPFESAIEYYTAWAEGHLELIADRQVYLDYPVEAYLVYRFLKDNVGQLVQPRGRDRTEEQPREEFFLKHVDDRGDYLLVDDDHNITGVIDWQMARVVPKCEAFGPSLVTVNLASFYKGDVSPSEDDVYLRDALREKGHAELARWMDDENSKLRRFCYGLAFEIKWSDALPLANGILKVFGVKQEWEEWKEMALKEYSDDKRLQAVVKSCAPRRPHLPRRSKQAVRDSGKKKG</sequence>
<dbReference type="InterPro" id="IPR011009">
    <property type="entry name" value="Kinase-like_dom_sf"/>
</dbReference>
<feature type="compositionally biased region" description="Basic and acidic residues" evidence="1">
    <location>
        <begin position="469"/>
        <end position="478"/>
    </location>
</feature>
<dbReference type="InterPro" id="IPR002575">
    <property type="entry name" value="Aminoglycoside_PTrfase"/>
</dbReference>
<evidence type="ECO:0000259" key="2">
    <source>
        <dbReference type="Pfam" id="PF01636"/>
    </source>
</evidence>
<dbReference type="SUPFAM" id="SSF56112">
    <property type="entry name" value="Protein kinase-like (PK-like)"/>
    <property type="match status" value="1"/>
</dbReference>
<proteinExistence type="predicted"/>
<dbReference type="Proteomes" id="UP001628179">
    <property type="component" value="Unassembled WGS sequence"/>
</dbReference>
<dbReference type="InterPro" id="IPR051678">
    <property type="entry name" value="AGP_Transferase"/>
</dbReference>
<feature type="compositionally biased region" description="Basic residues" evidence="1">
    <location>
        <begin position="458"/>
        <end position="468"/>
    </location>
</feature>
<dbReference type="PANTHER" id="PTHR21310">
    <property type="entry name" value="AMINOGLYCOSIDE PHOSPHOTRANSFERASE-RELATED-RELATED"/>
    <property type="match status" value="1"/>
</dbReference>
<evidence type="ECO:0000313" key="4">
    <source>
        <dbReference type="Proteomes" id="UP001628179"/>
    </source>
</evidence>
<dbReference type="Gene3D" id="4.10.1110.10">
    <property type="entry name" value="AN1-like Zinc finger"/>
    <property type="match status" value="1"/>
</dbReference>
<accession>A0ABQ0GT33</accession>
<protein>
    <submittedName>
        <fullName evidence="3">Aminoglycoside phosphotransferase domain-containing protein</fullName>
    </submittedName>
</protein>
<keyword evidence="4" id="KW-1185">Reference proteome</keyword>